<dbReference type="AlphaFoldDB" id="A0A839GY40"/>
<organism evidence="1 2">
    <name type="scientific">Rufibacter quisquiliarum</name>
    <dbReference type="NCBI Taxonomy" id="1549639"/>
    <lineage>
        <taxon>Bacteria</taxon>
        <taxon>Pseudomonadati</taxon>
        <taxon>Bacteroidota</taxon>
        <taxon>Cytophagia</taxon>
        <taxon>Cytophagales</taxon>
        <taxon>Hymenobacteraceae</taxon>
        <taxon>Rufibacter</taxon>
    </lineage>
</organism>
<proteinExistence type="predicted"/>
<dbReference type="EMBL" id="JACJIQ010000029">
    <property type="protein sequence ID" value="MBA9079747.1"/>
    <property type="molecule type" value="Genomic_DNA"/>
</dbReference>
<gene>
    <name evidence="1" type="ORF">FHS90_004487</name>
</gene>
<protein>
    <recommendedName>
        <fullName evidence="3">Lipoprotein</fullName>
    </recommendedName>
</protein>
<evidence type="ECO:0000313" key="2">
    <source>
        <dbReference type="Proteomes" id="UP000563094"/>
    </source>
</evidence>
<name>A0A839GY40_9BACT</name>
<reference evidence="1 2" key="1">
    <citation type="submission" date="2020-08" db="EMBL/GenBank/DDBJ databases">
        <title>Genomic Encyclopedia of Type Strains, Phase IV (KMG-IV): sequencing the most valuable type-strain genomes for metagenomic binning, comparative biology and taxonomic classification.</title>
        <authorList>
            <person name="Goeker M."/>
        </authorList>
    </citation>
    <scope>NUCLEOTIDE SEQUENCE [LARGE SCALE GENOMIC DNA]</scope>
    <source>
        <strain evidence="1 2">DSM 29854</strain>
    </source>
</reference>
<accession>A0A839GY40</accession>
<evidence type="ECO:0000313" key="1">
    <source>
        <dbReference type="EMBL" id="MBA9079747.1"/>
    </source>
</evidence>
<dbReference type="Proteomes" id="UP000563094">
    <property type="component" value="Unassembled WGS sequence"/>
</dbReference>
<comment type="caution">
    <text evidence="1">The sequence shown here is derived from an EMBL/GenBank/DDBJ whole genome shotgun (WGS) entry which is preliminary data.</text>
</comment>
<dbReference type="PROSITE" id="PS51257">
    <property type="entry name" value="PROKAR_LIPOPROTEIN"/>
    <property type="match status" value="1"/>
</dbReference>
<sequence length="209" mass="23046">MYRLACVVLIALISCKPQTNHGGLPDSPAAAEPALENTADSVGNARKDGTHISSHVPLDVKQQLPALLEVSLDRTHGLWQYPTLTEQDAQRIPQGEQGPYYLEADFNGDAKQDYAVQIVERDSAFIYAFLSGKNANELEEYLLEKHPLTPIEGKKRSLRYLSLARKDGKPNESASSKSLPREGITVGTENSAVTYVFEKGAFQRYKPAD</sequence>
<evidence type="ECO:0008006" key="3">
    <source>
        <dbReference type="Google" id="ProtNLM"/>
    </source>
</evidence>
<dbReference type="RefSeq" id="WP_182514505.1">
    <property type="nucleotide sequence ID" value="NZ_JACJIQ010000029.1"/>
</dbReference>
<keyword evidence="2" id="KW-1185">Reference proteome</keyword>